<evidence type="ECO:0000313" key="5">
    <source>
        <dbReference type="Proteomes" id="UP000063234"/>
    </source>
</evidence>
<evidence type="ECO:0000313" key="4">
    <source>
        <dbReference type="EMBL" id="BAT71791.1"/>
    </source>
</evidence>
<keyword evidence="3" id="KW-0732">Signal</keyword>
<gene>
    <name evidence="4" type="primary">csgF</name>
    <name evidence="4" type="ORF">TST_0997</name>
</gene>
<protein>
    <recommendedName>
        <fullName evidence="2">Curli production assembly/transport component CsgF</fullName>
    </recommendedName>
</protein>
<organism evidence="4 5">
    <name type="scientific">Thermosulfidibacter takaii (strain DSM 17441 / JCM 13301 / NBRC 103674 / ABI70S6)</name>
    <dbReference type="NCBI Taxonomy" id="1298851"/>
    <lineage>
        <taxon>Bacteria</taxon>
        <taxon>Pseudomonadati</taxon>
        <taxon>Thermosulfidibacterota</taxon>
        <taxon>Thermosulfidibacteria</taxon>
        <taxon>Thermosulfidibacterales</taxon>
        <taxon>Thermosulfidibacteraceae</taxon>
    </lineage>
</organism>
<evidence type="ECO:0000256" key="2">
    <source>
        <dbReference type="ARBA" id="ARBA00014031"/>
    </source>
</evidence>
<dbReference type="STRING" id="1298851.TST_0997"/>
<dbReference type="Pfam" id="PF10614">
    <property type="entry name" value="CsgF"/>
    <property type="match status" value="1"/>
</dbReference>
<reference evidence="5" key="1">
    <citation type="journal article" date="2018" name="Science">
        <title>A primordial and reversible TCA cycle in a facultatively chemolithoautotrophic thermophile.</title>
        <authorList>
            <person name="Nunoura T."/>
            <person name="Chikaraishi Y."/>
            <person name="Izaki R."/>
            <person name="Suwa T."/>
            <person name="Sato T."/>
            <person name="Harada T."/>
            <person name="Mori K."/>
            <person name="Kato Y."/>
            <person name="Miyazaki M."/>
            <person name="Shimamura S."/>
            <person name="Yanagawa K."/>
            <person name="Shuto A."/>
            <person name="Ohkouchi N."/>
            <person name="Fujita N."/>
            <person name="Takaki Y."/>
            <person name="Atomi H."/>
            <person name="Takai K."/>
        </authorList>
    </citation>
    <scope>NUCLEOTIDE SEQUENCE [LARGE SCALE GENOMIC DNA]</scope>
    <source>
        <strain evidence="5">DSM 17441 / JCM 13301 / NBRC 103674 / ABI70S6</strain>
    </source>
</reference>
<sequence>MKEYTMNKIIFTLILGLTLSLAGLARSSNLTFYFTNPSFGGNPMYGDFLLREAEMQNSFKEKSGGDFGGYEPESPLTEFQDSLSREVLYRLSQKVVDEAFGEDGVQEGHYQIGSYVIDVTPGSSGITINIKDISSGGSTTVQVPYY</sequence>
<dbReference type="AlphaFoldDB" id="A0A0S3QTX8"/>
<accession>A0A0S3QTX8</accession>
<dbReference type="KEGG" id="ttk:TST_0997"/>
<dbReference type="Proteomes" id="UP000063234">
    <property type="component" value="Chromosome"/>
</dbReference>
<name>A0A0S3QTX8_THET7</name>
<proteinExistence type="predicted"/>
<evidence type="ECO:0000256" key="1">
    <source>
        <dbReference type="ARBA" id="ARBA00003989"/>
    </source>
</evidence>
<evidence type="ECO:0000256" key="3">
    <source>
        <dbReference type="ARBA" id="ARBA00022729"/>
    </source>
</evidence>
<dbReference type="EMBL" id="AP013035">
    <property type="protein sequence ID" value="BAT71791.1"/>
    <property type="molecule type" value="Genomic_DNA"/>
</dbReference>
<dbReference type="InterPro" id="IPR018893">
    <property type="entry name" value="T8SS_CsgF"/>
</dbReference>
<comment type="function">
    <text evidence="1">May be involved in the biogenesis of curli organelles.</text>
</comment>
<keyword evidence="5" id="KW-1185">Reference proteome</keyword>